<evidence type="ECO:0000313" key="3">
    <source>
        <dbReference type="Proteomes" id="UP000469125"/>
    </source>
</evidence>
<protein>
    <submittedName>
        <fullName evidence="2">Uncharacterized protein</fullName>
    </submittedName>
</protein>
<keyword evidence="1" id="KW-1133">Transmembrane helix</keyword>
<dbReference type="Proteomes" id="UP000469125">
    <property type="component" value="Unassembled WGS sequence"/>
</dbReference>
<accession>A0A6N8FM24</accession>
<evidence type="ECO:0000256" key="1">
    <source>
        <dbReference type="SAM" id="Phobius"/>
    </source>
</evidence>
<evidence type="ECO:0000313" key="2">
    <source>
        <dbReference type="EMBL" id="MUK90690.1"/>
    </source>
</evidence>
<keyword evidence="1" id="KW-0472">Membrane</keyword>
<proteinExistence type="predicted"/>
<feature type="transmembrane region" description="Helical" evidence="1">
    <location>
        <begin position="9"/>
        <end position="27"/>
    </location>
</feature>
<dbReference type="EMBL" id="WOCA01000027">
    <property type="protein sequence ID" value="MUK90690.1"/>
    <property type="molecule type" value="Genomic_DNA"/>
</dbReference>
<reference evidence="2 3" key="1">
    <citation type="submission" date="2019-11" db="EMBL/GenBank/DDBJ databases">
        <authorList>
            <person name="Li X."/>
        </authorList>
    </citation>
    <scope>NUCLEOTIDE SEQUENCE [LARGE SCALE GENOMIC DNA]</scope>
    <source>
        <strain evidence="2 3">L9</strain>
    </source>
</reference>
<dbReference type="RefSeq" id="WP_155671717.1">
    <property type="nucleotide sequence ID" value="NZ_WOCA01000027.1"/>
</dbReference>
<keyword evidence="1" id="KW-0812">Transmembrane</keyword>
<sequence length="79" mass="8988">MRKKQYSKLSLLCLIISVISWVPNVVFDIASPFWLMTFIIPPIGIVFAVLAKNYWLVAANIIMVFSFYILKALGHVLNS</sequence>
<organism evidence="2 3">
    <name type="scientific">Ornithinibacillus caprae</name>
    <dbReference type="NCBI Taxonomy" id="2678566"/>
    <lineage>
        <taxon>Bacteria</taxon>
        <taxon>Bacillati</taxon>
        <taxon>Bacillota</taxon>
        <taxon>Bacilli</taxon>
        <taxon>Bacillales</taxon>
        <taxon>Bacillaceae</taxon>
        <taxon>Ornithinibacillus</taxon>
    </lineage>
</organism>
<dbReference type="AlphaFoldDB" id="A0A6N8FM24"/>
<keyword evidence="3" id="KW-1185">Reference proteome</keyword>
<comment type="caution">
    <text evidence="2">The sequence shown here is derived from an EMBL/GenBank/DDBJ whole genome shotgun (WGS) entry which is preliminary data.</text>
</comment>
<name>A0A6N8FM24_9BACI</name>
<feature type="transmembrane region" description="Helical" evidence="1">
    <location>
        <begin position="57"/>
        <end position="77"/>
    </location>
</feature>
<feature type="transmembrane region" description="Helical" evidence="1">
    <location>
        <begin position="33"/>
        <end position="50"/>
    </location>
</feature>
<gene>
    <name evidence="2" type="ORF">GMD78_20245</name>
</gene>